<sequence length="424" mass="46653">MTDRAELRAFAARLREHGAGDGPLDGEAYASLGTGADAQPWSAPAERLWTTGGGPWRTHHLAVALHARAYDLELAGESEAAHPYWKRALAHWAELYHDSAFWDRMHEHLEAVAGGPVPAATVQEVRERLPRDLLAPHLTLAADRRLRDPLSAREHLDLVRESGFPPSVIANARADLVREALAEASRDVEEGRYDDVVELLASWLTVDPGNAEAARALLYATRRHIEIVVAAPGWAHKIEPLVERVARLVLPAWDEVGTPEGSFAVELARHEYWRGIVVRELESGPATEPAVLEQATLRSGRHLLRALELDRDLALKSMYRDVEQLAAEEWALAATARQRQGLPDGHVRDALRRALAMSEPGPWGRLFMARVLINLHAPQPEDLATARRLADEVAADPDADKPEIVNALRGVVLSLATGHGPAWS</sequence>
<keyword evidence="2" id="KW-1185">Reference proteome</keyword>
<protein>
    <submittedName>
        <fullName evidence="1">Uncharacterized protein</fullName>
    </submittedName>
</protein>
<gene>
    <name evidence="1" type="ORF">EHYA_09406</name>
</gene>
<dbReference type="RefSeq" id="WP_126643245.1">
    <property type="nucleotide sequence ID" value="NZ_BIFH01000051.1"/>
</dbReference>
<name>A0A401Z467_9ACTN</name>
<dbReference type="OrthoDB" id="4349999at2"/>
<proteinExistence type="predicted"/>
<accession>A0A401Z467</accession>
<evidence type="ECO:0000313" key="2">
    <source>
        <dbReference type="Proteomes" id="UP000286931"/>
    </source>
</evidence>
<dbReference type="EMBL" id="BIFH01000051">
    <property type="protein sequence ID" value="GCE01639.1"/>
    <property type="molecule type" value="Genomic_DNA"/>
</dbReference>
<evidence type="ECO:0000313" key="1">
    <source>
        <dbReference type="EMBL" id="GCE01639.1"/>
    </source>
</evidence>
<comment type="caution">
    <text evidence="1">The sequence shown here is derived from an EMBL/GenBank/DDBJ whole genome shotgun (WGS) entry which is preliminary data.</text>
</comment>
<reference evidence="1 2" key="1">
    <citation type="submission" date="2018-12" db="EMBL/GenBank/DDBJ databases">
        <title>Draft genome sequence of Embleya hyalina NBRC 13850T.</title>
        <authorList>
            <person name="Komaki H."/>
            <person name="Hosoyama A."/>
            <person name="Kimura A."/>
            <person name="Ichikawa N."/>
            <person name="Tamura T."/>
        </authorList>
    </citation>
    <scope>NUCLEOTIDE SEQUENCE [LARGE SCALE GENOMIC DNA]</scope>
    <source>
        <strain evidence="1 2">NBRC 13850</strain>
    </source>
</reference>
<dbReference type="AlphaFoldDB" id="A0A401Z467"/>
<organism evidence="1 2">
    <name type="scientific">Embleya hyalina</name>
    <dbReference type="NCBI Taxonomy" id="516124"/>
    <lineage>
        <taxon>Bacteria</taxon>
        <taxon>Bacillati</taxon>
        <taxon>Actinomycetota</taxon>
        <taxon>Actinomycetes</taxon>
        <taxon>Kitasatosporales</taxon>
        <taxon>Streptomycetaceae</taxon>
        <taxon>Embleya</taxon>
    </lineage>
</organism>
<dbReference type="Proteomes" id="UP000286931">
    <property type="component" value="Unassembled WGS sequence"/>
</dbReference>